<comment type="similarity">
    <text evidence="1 2">Belongs to the small heat shock protein (HSP20) family.</text>
</comment>
<protein>
    <submittedName>
        <fullName evidence="4">Heat shock protein Hsp20</fullName>
    </submittedName>
</protein>
<keyword evidence="5" id="KW-1185">Reference proteome</keyword>
<dbReference type="eggNOG" id="COG0071">
    <property type="taxonomic scope" value="Bacteria"/>
</dbReference>
<dbReference type="AlphaFoldDB" id="F4GL00"/>
<dbReference type="RefSeq" id="WP_013739735.1">
    <property type="nucleotide sequence ID" value="NC_015436.1"/>
</dbReference>
<evidence type="ECO:0000313" key="5">
    <source>
        <dbReference type="Proteomes" id="UP000007939"/>
    </source>
</evidence>
<accession>F4GL00</accession>
<dbReference type="SUPFAM" id="SSF49764">
    <property type="entry name" value="HSP20-like chaperones"/>
    <property type="match status" value="1"/>
</dbReference>
<dbReference type="PANTHER" id="PTHR11527">
    <property type="entry name" value="HEAT-SHOCK PROTEIN 20 FAMILY MEMBER"/>
    <property type="match status" value="1"/>
</dbReference>
<reference evidence="5" key="1">
    <citation type="submission" date="2011-04" db="EMBL/GenBank/DDBJ databases">
        <title>The complete genome of Spirochaeta coccoides DSM 17374.</title>
        <authorList>
            <person name="Lucas S."/>
            <person name="Copeland A."/>
            <person name="Lapidus A."/>
            <person name="Bruce D."/>
            <person name="Goodwin L."/>
            <person name="Pitluck S."/>
            <person name="Peters L."/>
            <person name="Kyrpides N."/>
            <person name="Mavromatis K."/>
            <person name="Pagani I."/>
            <person name="Ivanova N."/>
            <person name="Ovchinnikova G."/>
            <person name="Lu M."/>
            <person name="Detter J.C."/>
            <person name="Tapia R."/>
            <person name="Han C."/>
            <person name="Land M."/>
            <person name="Hauser L."/>
            <person name="Markowitz V."/>
            <person name="Cheng J.-F."/>
            <person name="Hugenholtz P."/>
            <person name="Woyke T."/>
            <person name="Wu D."/>
            <person name="Spring S."/>
            <person name="Schroeder M."/>
            <person name="Brambilla E."/>
            <person name="Klenk H.-P."/>
            <person name="Eisen J.A."/>
        </authorList>
    </citation>
    <scope>NUCLEOTIDE SEQUENCE [LARGE SCALE GENOMIC DNA]</scope>
    <source>
        <strain evidence="5">ATCC BAA-1237 / DSM 17374 / SPN1</strain>
    </source>
</reference>
<dbReference type="EMBL" id="CP002659">
    <property type="protein sequence ID" value="AEC02340.1"/>
    <property type="molecule type" value="Genomic_DNA"/>
</dbReference>
<name>F4GL00_PARC1</name>
<reference evidence="4 5" key="2">
    <citation type="journal article" date="2012" name="Stand. Genomic Sci.">
        <title>Complete genome sequence of the termite hindgut bacterium Spirochaeta coccoides type strain (SPN1(T)), reclassification in the genus Sphaerochaeta as Sphaerochaeta coccoides comb. nov. and emendations of the family Spirochaetaceae and the genus Sphaerochaeta.</title>
        <authorList>
            <person name="Abt B."/>
            <person name="Han C."/>
            <person name="Scheuner C."/>
            <person name="Lu M."/>
            <person name="Lapidus A."/>
            <person name="Nolan M."/>
            <person name="Lucas S."/>
            <person name="Hammon N."/>
            <person name="Deshpande S."/>
            <person name="Cheng J.F."/>
            <person name="Tapia R."/>
            <person name="Goodwin L.A."/>
            <person name="Pitluck S."/>
            <person name="Liolios K."/>
            <person name="Pagani I."/>
            <person name="Ivanova N."/>
            <person name="Mavromatis K."/>
            <person name="Mikhailova N."/>
            <person name="Huntemann M."/>
            <person name="Pati A."/>
            <person name="Chen A."/>
            <person name="Palaniappan K."/>
            <person name="Land M."/>
            <person name="Hauser L."/>
            <person name="Brambilla E.M."/>
            <person name="Rohde M."/>
            <person name="Spring S."/>
            <person name="Gronow S."/>
            <person name="Goker M."/>
            <person name="Woyke T."/>
            <person name="Bristow J."/>
            <person name="Eisen J.A."/>
            <person name="Markowitz V."/>
            <person name="Hugenholtz P."/>
            <person name="Kyrpides N.C."/>
            <person name="Klenk H.P."/>
            <person name="Detter J.C."/>
        </authorList>
    </citation>
    <scope>NUCLEOTIDE SEQUENCE [LARGE SCALE GENOMIC DNA]</scope>
    <source>
        <strain evidence="5">ATCC BAA-1237 / DSM 17374 / SPN1</strain>
    </source>
</reference>
<sequence>MKYLVTRNNHPVNVLRGFDSIFDSFWNDGWGSDVLSASLPAVDIAEKDDAYVLEAELPGMDEKNISVNVENHVLRISSHVVEGKADEQKEENKYLIRERQERFFDRSFTLPENVDEENISAQFRKGILVLTIPKSEVAKPRKIDVKIA</sequence>
<dbReference type="KEGG" id="scc:Spico_1119"/>
<proteinExistence type="inferred from homology"/>
<evidence type="ECO:0000313" key="4">
    <source>
        <dbReference type="EMBL" id="AEC02340.1"/>
    </source>
</evidence>
<dbReference type="Gene3D" id="2.60.40.790">
    <property type="match status" value="1"/>
</dbReference>
<organism evidence="4 5">
    <name type="scientific">Parasphaerochaeta coccoides (strain ATCC BAA-1237 / DSM 17374 / SPN1)</name>
    <name type="common">Sphaerochaeta coccoides</name>
    <dbReference type="NCBI Taxonomy" id="760011"/>
    <lineage>
        <taxon>Bacteria</taxon>
        <taxon>Pseudomonadati</taxon>
        <taxon>Spirochaetota</taxon>
        <taxon>Spirochaetia</taxon>
        <taxon>Spirochaetales</taxon>
        <taxon>Sphaerochaetaceae</taxon>
        <taxon>Parasphaerochaeta</taxon>
    </lineage>
</organism>
<keyword evidence="4" id="KW-0346">Stress response</keyword>
<gene>
    <name evidence="4" type="ordered locus">Spico_1119</name>
</gene>
<dbReference type="OrthoDB" id="327485at2"/>
<evidence type="ECO:0000259" key="3">
    <source>
        <dbReference type="PROSITE" id="PS01031"/>
    </source>
</evidence>
<dbReference type="HOGENOM" id="CLU_046737_8_4_12"/>
<feature type="domain" description="SHSP" evidence="3">
    <location>
        <begin position="33"/>
        <end position="148"/>
    </location>
</feature>
<evidence type="ECO:0000256" key="2">
    <source>
        <dbReference type="RuleBase" id="RU003616"/>
    </source>
</evidence>
<dbReference type="InterPro" id="IPR002068">
    <property type="entry name" value="A-crystallin/Hsp20_dom"/>
</dbReference>
<dbReference type="CDD" id="cd06464">
    <property type="entry name" value="ACD_sHsps-like"/>
    <property type="match status" value="1"/>
</dbReference>
<dbReference type="Proteomes" id="UP000007939">
    <property type="component" value="Chromosome"/>
</dbReference>
<evidence type="ECO:0000256" key="1">
    <source>
        <dbReference type="PROSITE-ProRule" id="PRU00285"/>
    </source>
</evidence>
<dbReference type="InterPro" id="IPR031107">
    <property type="entry name" value="Small_HSP"/>
</dbReference>
<dbReference type="Pfam" id="PF00011">
    <property type="entry name" value="HSP20"/>
    <property type="match status" value="1"/>
</dbReference>
<dbReference type="STRING" id="760011.Spico_1119"/>
<dbReference type="InterPro" id="IPR008978">
    <property type="entry name" value="HSP20-like_chaperone"/>
</dbReference>
<dbReference type="PROSITE" id="PS01031">
    <property type="entry name" value="SHSP"/>
    <property type="match status" value="1"/>
</dbReference>